<protein>
    <submittedName>
        <fullName evidence="1">Uncharacterized protein</fullName>
    </submittedName>
</protein>
<keyword evidence="2" id="KW-1185">Reference proteome</keyword>
<proteinExistence type="predicted"/>
<dbReference type="Proteomes" id="UP000091926">
    <property type="component" value="Chromosome"/>
</dbReference>
<sequence>MPDDLLPLDIPPGVYRNGTEYEAKGRWRDVNLIRWYNGRLRPVGGWQRMTKVPLAGIPRALLTWRDLREVRHAAIGTDSKLYVNEGGESTDITPANLAPGRPDSVYGLGFGASKYGKEAYGTERSSSGLILDATVWALDNFGQFLIACSPADGRIFLWNPTTTGPATVIHATAPTECRSVFVTDENFVVAIGANGDPSDVVWCSQGDYTVWTPQATNSAGELRLRTNGLSQSGRRMTGESLIFTDTDVHAMRYIGPPLIYGIERIGSNCGVVGPRAHAATLDFCVWMSNLNFFIYDGNVRAIPCDVQEYVFDDLNLMQGAKVQAGINSQYSEVWWFYPSAKSLENDRYVIWNYRENHWSIGQLSRTAWTDREAWPFPIAAAPDGNVYQHEQGWTDAGLTRVGTIYAQSGPLDFGSGKMTMDVSQAIPDTNVGGPDSVQYSFDLGMTPTGQKLMAGPYSQVRPDGYMDMRFSARQVKMRVDALQDVLFQVGTMRFDAQPGSGR</sequence>
<dbReference type="AlphaFoldDB" id="A0A193GB12"/>
<organism evidence="1 2">
    <name type="scientific">Bordetella flabilis</name>
    <dbReference type="NCBI Taxonomy" id="463014"/>
    <lineage>
        <taxon>Bacteria</taxon>
        <taxon>Pseudomonadati</taxon>
        <taxon>Pseudomonadota</taxon>
        <taxon>Betaproteobacteria</taxon>
        <taxon>Burkholderiales</taxon>
        <taxon>Alcaligenaceae</taxon>
        <taxon>Bordetella</taxon>
    </lineage>
</organism>
<evidence type="ECO:0000313" key="2">
    <source>
        <dbReference type="Proteomes" id="UP000091926"/>
    </source>
</evidence>
<dbReference type="STRING" id="463014.BAU07_06520"/>
<dbReference type="EMBL" id="CP016172">
    <property type="protein sequence ID" value="ANN76813.1"/>
    <property type="molecule type" value="Genomic_DNA"/>
</dbReference>
<dbReference type="KEGG" id="bfz:BAU07_06520"/>
<evidence type="ECO:0000313" key="1">
    <source>
        <dbReference type="EMBL" id="ANN76813.1"/>
    </source>
</evidence>
<gene>
    <name evidence="1" type="ORF">BAU07_06520</name>
</gene>
<accession>A0A193GB12</accession>
<name>A0A193GB12_9BORD</name>
<reference evidence="1 2" key="1">
    <citation type="submission" date="2016-06" db="EMBL/GenBank/DDBJ databases">
        <title>Complete genome sequences of Bordetella bronchialis and Bordetella flabilis.</title>
        <authorList>
            <person name="LiPuma J.J."/>
            <person name="Spilker T."/>
        </authorList>
    </citation>
    <scope>NUCLEOTIDE SEQUENCE [LARGE SCALE GENOMIC DNA]</scope>
    <source>
        <strain evidence="1 2">AU10664</strain>
    </source>
</reference>